<feature type="signal peptide" evidence="1">
    <location>
        <begin position="1"/>
        <end position="19"/>
    </location>
</feature>
<gene>
    <name evidence="2" type="ORF">B0J13DRAFT_531320</name>
</gene>
<dbReference type="Proteomes" id="UP000717696">
    <property type="component" value="Unassembled WGS sequence"/>
</dbReference>
<dbReference type="OrthoDB" id="5022742at2759"/>
<proteinExistence type="predicted"/>
<accession>A0A9P9DSS2</accession>
<evidence type="ECO:0000313" key="3">
    <source>
        <dbReference type="Proteomes" id="UP000717696"/>
    </source>
</evidence>
<reference evidence="2" key="1">
    <citation type="journal article" date="2021" name="Nat. Commun.">
        <title>Genetic determinants of endophytism in the Arabidopsis root mycobiome.</title>
        <authorList>
            <person name="Mesny F."/>
            <person name="Miyauchi S."/>
            <person name="Thiergart T."/>
            <person name="Pickel B."/>
            <person name="Atanasova L."/>
            <person name="Karlsson M."/>
            <person name="Huettel B."/>
            <person name="Barry K.W."/>
            <person name="Haridas S."/>
            <person name="Chen C."/>
            <person name="Bauer D."/>
            <person name="Andreopoulos W."/>
            <person name="Pangilinan J."/>
            <person name="LaButti K."/>
            <person name="Riley R."/>
            <person name="Lipzen A."/>
            <person name="Clum A."/>
            <person name="Drula E."/>
            <person name="Henrissat B."/>
            <person name="Kohler A."/>
            <person name="Grigoriev I.V."/>
            <person name="Martin F.M."/>
            <person name="Hacquard S."/>
        </authorList>
    </citation>
    <scope>NUCLEOTIDE SEQUENCE</scope>
    <source>
        <strain evidence="2">MPI-CAGE-AT-0021</strain>
    </source>
</reference>
<name>A0A9P9DSS2_9HYPO</name>
<dbReference type="AlphaFoldDB" id="A0A9P9DSS2"/>
<keyword evidence="3" id="KW-1185">Reference proteome</keyword>
<evidence type="ECO:0000313" key="2">
    <source>
        <dbReference type="EMBL" id="KAH7125065.1"/>
    </source>
</evidence>
<evidence type="ECO:0000256" key="1">
    <source>
        <dbReference type="SAM" id="SignalP"/>
    </source>
</evidence>
<dbReference type="EMBL" id="JAGMUU010000024">
    <property type="protein sequence ID" value="KAH7125065.1"/>
    <property type="molecule type" value="Genomic_DNA"/>
</dbReference>
<sequence>MHFSTILPAIAAVLGAVNAAAFDDSEVEPRAPNCPLGIELLRLTGFPKNTGTVFTGVGKPGDCKFIPRNVRDFGKAEELNGFQCIIYEKFHCQTTGNTLEVGDGKKKFKGSDGPWRSYRCACPTH</sequence>
<keyword evidence="1" id="KW-0732">Signal</keyword>
<evidence type="ECO:0008006" key="4">
    <source>
        <dbReference type="Google" id="ProtNLM"/>
    </source>
</evidence>
<feature type="chain" id="PRO_5040203219" description="SSCRP protein" evidence="1">
    <location>
        <begin position="20"/>
        <end position="125"/>
    </location>
</feature>
<protein>
    <recommendedName>
        <fullName evidence="4">SSCRP protein</fullName>
    </recommendedName>
</protein>
<comment type="caution">
    <text evidence="2">The sequence shown here is derived from an EMBL/GenBank/DDBJ whole genome shotgun (WGS) entry which is preliminary data.</text>
</comment>
<organism evidence="2 3">
    <name type="scientific">Dactylonectria estremocensis</name>
    <dbReference type="NCBI Taxonomy" id="1079267"/>
    <lineage>
        <taxon>Eukaryota</taxon>
        <taxon>Fungi</taxon>
        <taxon>Dikarya</taxon>
        <taxon>Ascomycota</taxon>
        <taxon>Pezizomycotina</taxon>
        <taxon>Sordariomycetes</taxon>
        <taxon>Hypocreomycetidae</taxon>
        <taxon>Hypocreales</taxon>
        <taxon>Nectriaceae</taxon>
        <taxon>Dactylonectria</taxon>
    </lineage>
</organism>